<evidence type="ECO:0000313" key="2">
    <source>
        <dbReference type="EMBL" id="MFC4295824.1"/>
    </source>
</evidence>
<keyword evidence="3" id="KW-1185">Reference proteome</keyword>
<protein>
    <submittedName>
        <fullName evidence="2">Phosphotransferase family protein</fullName>
    </submittedName>
</protein>
<dbReference type="EMBL" id="JBHSDR010000006">
    <property type="protein sequence ID" value="MFC4295824.1"/>
    <property type="molecule type" value="Genomic_DNA"/>
</dbReference>
<reference evidence="3" key="1">
    <citation type="journal article" date="2019" name="Int. J. Syst. Evol. Microbiol.">
        <title>The Global Catalogue of Microorganisms (GCM) 10K type strain sequencing project: providing services to taxonomists for standard genome sequencing and annotation.</title>
        <authorList>
            <consortium name="The Broad Institute Genomics Platform"/>
            <consortium name="The Broad Institute Genome Sequencing Center for Infectious Disease"/>
            <person name="Wu L."/>
            <person name="Ma J."/>
        </authorList>
    </citation>
    <scope>NUCLEOTIDE SEQUENCE [LARGE SCALE GENOMIC DNA]</scope>
    <source>
        <strain evidence="3">CGMCC 1.12989</strain>
    </source>
</reference>
<organism evidence="2 3">
    <name type="scientific">Novosphingobium tardum</name>
    <dbReference type="NCBI Taxonomy" id="1538021"/>
    <lineage>
        <taxon>Bacteria</taxon>
        <taxon>Pseudomonadati</taxon>
        <taxon>Pseudomonadota</taxon>
        <taxon>Alphaproteobacteria</taxon>
        <taxon>Sphingomonadales</taxon>
        <taxon>Sphingomonadaceae</taxon>
        <taxon>Novosphingobium</taxon>
    </lineage>
</organism>
<feature type="domain" description="Aminoglycoside phosphotransferase" evidence="1">
    <location>
        <begin position="76"/>
        <end position="277"/>
    </location>
</feature>
<dbReference type="InterPro" id="IPR051678">
    <property type="entry name" value="AGP_Transferase"/>
</dbReference>
<dbReference type="InterPro" id="IPR041726">
    <property type="entry name" value="ACAD10_11_N"/>
</dbReference>
<evidence type="ECO:0000259" key="1">
    <source>
        <dbReference type="Pfam" id="PF01636"/>
    </source>
</evidence>
<dbReference type="PANTHER" id="PTHR21310">
    <property type="entry name" value="AMINOGLYCOSIDE PHOSPHOTRANSFERASE-RELATED-RELATED"/>
    <property type="match status" value="1"/>
</dbReference>
<dbReference type="Pfam" id="PF01636">
    <property type="entry name" value="APH"/>
    <property type="match status" value="1"/>
</dbReference>
<gene>
    <name evidence="2" type="ORF">ACFO0A_12230</name>
</gene>
<comment type="caution">
    <text evidence="2">The sequence shown here is derived from an EMBL/GenBank/DDBJ whole genome shotgun (WGS) entry which is preliminary data.</text>
</comment>
<dbReference type="RefSeq" id="WP_379539288.1">
    <property type="nucleotide sequence ID" value="NZ_JBHSDR010000006.1"/>
</dbReference>
<dbReference type="InterPro" id="IPR002575">
    <property type="entry name" value="Aminoglycoside_PTrfase"/>
</dbReference>
<dbReference type="InterPro" id="IPR011009">
    <property type="entry name" value="Kinase-like_dom_sf"/>
</dbReference>
<dbReference type="Gene3D" id="3.90.1200.10">
    <property type="match status" value="1"/>
</dbReference>
<sequence length="462" mass="49387">MKEPKPADPSLLPNGLAAAVEAQTGAAITAITPRGGGGASREGAELELAWPDGRRQRAYMNYDVLRAGAGDDAAFLREAAIVRALSGPLAGAGVRVAPFIAALPDRRALLGGFVGGEANFNKLATPDERMAVATDFMGQLARLHRIDPVATPIEGMGPIEPIGELIARRIALLGSRNGGDAWDPLQHLVLAWLEQNIPDTEFAPVIVHGDAGPANFLFKDGKVTILLDWELVHYGDPMADLAMLALRMLFQPFVPLPHAFRAYEAAGGHPIDLKRLRYWRLLFQAGFAGRGKQLDPDAPPPPNLGMNMVYSAIHRRVLSEALAEAAGVSLPPVALPDAPPGPRERSFAIALDDLRDVIVPRSGDQQAAVKAKGMARLVKWWRDCERYEAGYLEAERTEIAAALGGDYATHAEAWTAYCQAVRTGAIDIAVAIRIANAHVTREAALMADAMGALAKVGFAPLE</sequence>
<dbReference type="SUPFAM" id="SSF56112">
    <property type="entry name" value="Protein kinase-like (PK-like)"/>
    <property type="match status" value="1"/>
</dbReference>
<accession>A0ABV8RR97</accession>
<proteinExistence type="predicted"/>
<dbReference type="Proteomes" id="UP001595828">
    <property type="component" value="Unassembled WGS sequence"/>
</dbReference>
<dbReference type="CDD" id="cd05154">
    <property type="entry name" value="ACAD10_11_N-like"/>
    <property type="match status" value="1"/>
</dbReference>
<evidence type="ECO:0000313" key="3">
    <source>
        <dbReference type="Proteomes" id="UP001595828"/>
    </source>
</evidence>
<name>A0ABV8RR97_9SPHN</name>